<dbReference type="CDD" id="cd08489">
    <property type="entry name" value="PBP2_NikA"/>
    <property type="match status" value="1"/>
</dbReference>
<dbReference type="Pfam" id="PF00496">
    <property type="entry name" value="SBP_bac_5"/>
    <property type="match status" value="1"/>
</dbReference>
<feature type="signal peptide" evidence="1">
    <location>
        <begin position="1"/>
        <end position="19"/>
    </location>
</feature>
<dbReference type="EMBL" id="JACJPW010000037">
    <property type="protein sequence ID" value="MBD2182485.1"/>
    <property type="molecule type" value="Genomic_DNA"/>
</dbReference>
<dbReference type="InterPro" id="IPR039424">
    <property type="entry name" value="SBP_5"/>
</dbReference>
<dbReference type="GO" id="GO:0016151">
    <property type="term" value="F:nickel cation binding"/>
    <property type="evidence" value="ECO:0007669"/>
    <property type="project" value="InterPro"/>
</dbReference>
<proteinExistence type="predicted"/>
<reference evidence="3" key="1">
    <citation type="journal article" date="2015" name="ISME J.">
        <title>Draft Genome Sequence of Streptomyces incarnatus NRRL8089, which Produces the Nucleoside Antibiotic Sinefungin.</title>
        <authorList>
            <person name="Oshima K."/>
            <person name="Hattori M."/>
            <person name="Shimizu H."/>
            <person name="Fukuda K."/>
            <person name="Nemoto M."/>
            <person name="Inagaki K."/>
            <person name="Tamura T."/>
        </authorList>
    </citation>
    <scope>NUCLEOTIDE SEQUENCE</scope>
    <source>
        <strain evidence="3">FACHB-1375</strain>
    </source>
</reference>
<dbReference type="InterPro" id="IPR000914">
    <property type="entry name" value="SBP_5_dom"/>
</dbReference>
<dbReference type="GO" id="GO:0015675">
    <property type="term" value="P:nickel cation transport"/>
    <property type="evidence" value="ECO:0007669"/>
    <property type="project" value="InterPro"/>
</dbReference>
<dbReference type="PANTHER" id="PTHR30290">
    <property type="entry name" value="PERIPLASMIC BINDING COMPONENT OF ABC TRANSPORTER"/>
    <property type="match status" value="1"/>
</dbReference>
<accession>A0A926VEN9</accession>
<evidence type="ECO:0000313" key="4">
    <source>
        <dbReference type="Proteomes" id="UP000641646"/>
    </source>
</evidence>
<dbReference type="PANTHER" id="PTHR30290:SF37">
    <property type="entry name" value="NICKEL-BINDING PERIPLASMIC PROTEIN"/>
    <property type="match status" value="1"/>
</dbReference>
<dbReference type="Gene3D" id="3.10.105.10">
    <property type="entry name" value="Dipeptide-binding Protein, Domain 3"/>
    <property type="match status" value="1"/>
</dbReference>
<dbReference type="RefSeq" id="WP_190465296.1">
    <property type="nucleotide sequence ID" value="NZ_JACJPW010000037.1"/>
</dbReference>
<comment type="caution">
    <text evidence="3">The sequence shown here is derived from an EMBL/GenBank/DDBJ whole genome shotgun (WGS) entry which is preliminary data.</text>
</comment>
<feature type="chain" id="PRO_5037070112" evidence="1">
    <location>
        <begin position="20"/>
        <end position="535"/>
    </location>
</feature>
<evidence type="ECO:0000313" key="3">
    <source>
        <dbReference type="EMBL" id="MBD2182485.1"/>
    </source>
</evidence>
<name>A0A926VEN9_9CYAN</name>
<keyword evidence="4" id="KW-1185">Reference proteome</keyword>
<dbReference type="GO" id="GO:0015833">
    <property type="term" value="P:peptide transport"/>
    <property type="evidence" value="ECO:0007669"/>
    <property type="project" value="TreeGrafter"/>
</dbReference>
<evidence type="ECO:0000256" key="1">
    <source>
        <dbReference type="SAM" id="SignalP"/>
    </source>
</evidence>
<feature type="domain" description="Solute-binding protein family 5" evidence="2">
    <location>
        <begin position="82"/>
        <end position="451"/>
    </location>
</feature>
<dbReference type="InterPro" id="IPR011980">
    <property type="entry name" value="CntA-like"/>
</dbReference>
<evidence type="ECO:0000259" key="2">
    <source>
        <dbReference type="Pfam" id="PF00496"/>
    </source>
</evidence>
<dbReference type="Gene3D" id="3.40.190.10">
    <property type="entry name" value="Periplasmic binding protein-like II"/>
    <property type="match status" value="1"/>
</dbReference>
<dbReference type="GO" id="GO:0020037">
    <property type="term" value="F:heme binding"/>
    <property type="evidence" value="ECO:0007669"/>
    <property type="project" value="InterPro"/>
</dbReference>
<dbReference type="SUPFAM" id="SSF53850">
    <property type="entry name" value="Periplasmic binding protein-like II"/>
    <property type="match status" value="1"/>
</dbReference>
<protein>
    <submittedName>
        <fullName evidence="3">Nickel ABC transporter, nickel/metallophore periplasmic binding protein</fullName>
    </submittedName>
</protein>
<dbReference type="AlphaFoldDB" id="A0A926VEN9"/>
<organism evidence="3 4">
    <name type="scientific">Aerosakkonema funiforme FACHB-1375</name>
    <dbReference type="NCBI Taxonomy" id="2949571"/>
    <lineage>
        <taxon>Bacteria</taxon>
        <taxon>Bacillati</taxon>
        <taxon>Cyanobacteriota</taxon>
        <taxon>Cyanophyceae</taxon>
        <taxon>Oscillatoriophycideae</taxon>
        <taxon>Aerosakkonematales</taxon>
        <taxon>Aerosakkonemataceae</taxon>
        <taxon>Aerosakkonema</taxon>
    </lineage>
</organism>
<dbReference type="NCBIfam" id="TIGR02294">
    <property type="entry name" value="nickel_nikA"/>
    <property type="match status" value="1"/>
</dbReference>
<dbReference type="GO" id="GO:1904680">
    <property type="term" value="F:peptide transmembrane transporter activity"/>
    <property type="evidence" value="ECO:0007669"/>
    <property type="project" value="TreeGrafter"/>
</dbReference>
<dbReference type="GO" id="GO:0043190">
    <property type="term" value="C:ATP-binding cassette (ABC) transporter complex"/>
    <property type="evidence" value="ECO:0007669"/>
    <property type="project" value="InterPro"/>
</dbReference>
<reference evidence="3" key="2">
    <citation type="submission" date="2020-08" db="EMBL/GenBank/DDBJ databases">
        <authorList>
            <person name="Chen M."/>
            <person name="Teng W."/>
            <person name="Zhao L."/>
            <person name="Hu C."/>
            <person name="Zhou Y."/>
            <person name="Han B."/>
            <person name="Song L."/>
            <person name="Shu W."/>
        </authorList>
    </citation>
    <scope>NUCLEOTIDE SEQUENCE</scope>
    <source>
        <strain evidence="3">FACHB-1375</strain>
    </source>
</reference>
<sequence>MKTSPLLLSLSLVALLMTAGCGSNKPSSGEATNANSSPTQQVFTVAIGGEIGDLNPHNYKSSFPALDLVYEPLVRYLQDGSIAPALAKSWKLSEDGKTLTFQLREGVTFHDGTPFDAEAAKWNLQRWVGTKDHDWLPLANKIKSIATPDKYTLTLQLKEPYYGAIQELALVRPVRFLSPKATDATGKYLKPVGTGPWQVQVDNPTQRAVFTPYQNYWGTKPQLNEVVFDVIPDAQTRVAALMSGQATLIGGDSIGGIPLESVTTLKNDPKVQLLTAPGSTTYFIQTNYDRPPLGDVRVRQAFSYAINREAIASKVFSNLATPAKGIFAPKIPYVNYSNPQLYAYNPEQAKTLLAEAGWKSGKNGILEKNGKPLQLTLIVDGDSSPQAKSMGEVIQAQLREIGVAVDVRLVDSGAWNDALMKKQFDLAINLTWGSPYDPHLSLKQMFHSSSKYAEHGGVYGHPTLDKSIDKVLATKDEKERQNLYVEIQKFMDENVAAIPIVYSNRVYAVSNKVTGFKLAGTEYELDLQEVTKKSQ</sequence>
<dbReference type="PROSITE" id="PS51257">
    <property type="entry name" value="PROKAR_LIPOPROTEIN"/>
    <property type="match status" value="1"/>
</dbReference>
<keyword evidence="1" id="KW-0732">Signal</keyword>
<dbReference type="GO" id="GO:0030288">
    <property type="term" value="C:outer membrane-bounded periplasmic space"/>
    <property type="evidence" value="ECO:0007669"/>
    <property type="project" value="TreeGrafter"/>
</dbReference>
<dbReference type="PIRSF" id="PIRSF002741">
    <property type="entry name" value="MppA"/>
    <property type="match status" value="1"/>
</dbReference>
<dbReference type="Proteomes" id="UP000641646">
    <property type="component" value="Unassembled WGS sequence"/>
</dbReference>
<gene>
    <name evidence="3" type="primary">nikA</name>
    <name evidence="3" type="ORF">H6G03_15510</name>
</gene>
<dbReference type="InterPro" id="IPR030678">
    <property type="entry name" value="Peptide/Ni-bd"/>
</dbReference>